<feature type="transmembrane region" description="Helical" evidence="1">
    <location>
        <begin position="206"/>
        <end position="224"/>
    </location>
</feature>
<proteinExistence type="predicted"/>
<accession>A0A1G6D2B3</accession>
<keyword evidence="1" id="KW-1133">Transmembrane helix</keyword>
<keyword evidence="3" id="KW-1185">Reference proteome</keyword>
<keyword evidence="1" id="KW-0472">Membrane</keyword>
<dbReference type="AlphaFoldDB" id="A0A1G6D2B3"/>
<name>A0A1G6D2B3_9HYPH</name>
<protein>
    <submittedName>
        <fullName evidence="2">Uncharacterized protein</fullName>
    </submittedName>
</protein>
<feature type="transmembrane region" description="Helical" evidence="1">
    <location>
        <begin position="12"/>
        <end position="30"/>
    </location>
</feature>
<dbReference type="STRING" id="665467.SAMN02982931_02923"/>
<feature type="transmembrane region" description="Helical" evidence="1">
    <location>
        <begin position="50"/>
        <end position="70"/>
    </location>
</feature>
<dbReference type="EMBL" id="FMXQ01000006">
    <property type="protein sequence ID" value="SDB39313.1"/>
    <property type="molecule type" value="Genomic_DNA"/>
</dbReference>
<feature type="transmembrane region" description="Helical" evidence="1">
    <location>
        <begin position="162"/>
        <end position="186"/>
    </location>
</feature>
<dbReference type="RefSeq" id="WP_090877244.1">
    <property type="nucleotide sequence ID" value="NZ_FMXQ01000006.1"/>
</dbReference>
<evidence type="ECO:0000313" key="3">
    <source>
        <dbReference type="Proteomes" id="UP000199071"/>
    </source>
</evidence>
<reference evidence="2 3" key="1">
    <citation type="submission" date="2016-10" db="EMBL/GenBank/DDBJ databases">
        <authorList>
            <person name="de Groot N.N."/>
        </authorList>
    </citation>
    <scope>NUCLEOTIDE SEQUENCE [LARGE SCALE GENOMIC DNA]</scope>
    <source>
        <strain evidence="2 3">ATCC 35022</strain>
    </source>
</reference>
<feature type="transmembrane region" description="Helical" evidence="1">
    <location>
        <begin position="123"/>
        <end position="141"/>
    </location>
</feature>
<gene>
    <name evidence="2" type="ORF">SAMN02982931_02923</name>
</gene>
<sequence length="239" mass="25807">MRPLSGRRFSITVGWRIAAFVAVSFAYPYIAEALQTFSECSSSDNGRDCWIVAVLSGTVLRVAILGLFALSLIRPVWRRARTVGMPRLTGFIVPALFLLDWQVLTVLGGYWPVSFDKGILNTGLPYFSILALLIILLLAVAKEPEGSGRVLWRRRRISCECGWLASLGALVLGAVSVGLFGLWLAAMTQGVMTSPFAADAVRVGRAASVVALVAMVPIVWMILAETLSRPPGPLSGQQS</sequence>
<evidence type="ECO:0000313" key="2">
    <source>
        <dbReference type="EMBL" id="SDB39313.1"/>
    </source>
</evidence>
<evidence type="ECO:0000256" key="1">
    <source>
        <dbReference type="SAM" id="Phobius"/>
    </source>
</evidence>
<keyword evidence="1" id="KW-0812">Transmembrane</keyword>
<dbReference type="Proteomes" id="UP000199071">
    <property type="component" value="Unassembled WGS sequence"/>
</dbReference>
<feature type="transmembrane region" description="Helical" evidence="1">
    <location>
        <begin position="91"/>
        <end position="111"/>
    </location>
</feature>
<organism evidence="2 3">
    <name type="scientific">Bauldia litoralis</name>
    <dbReference type="NCBI Taxonomy" id="665467"/>
    <lineage>
        <taxon>Bacteria</taxon>
        <taxon>Pseudomonadati</taxon>
        <taxon>Pseudomonadota</taxon>
        <taxon>Alphaproteobacteria</taxon>
        <taxon>Hyphomicrobiales</taxon>
        <taxon>Kaistiaceae</taxon>
        <taxon>Bauldia</taxon>
    </lineage>
</organism>